<feature type="region of interest" description="Disordered" evidence="1">
    <location>
        <begin position="23"/>
        <end position="51"/>
    </location>
</feature>
<reference evidence="3 4" key="1">
    <citation type="submission" date="2023-03" db="EMBL/GenBank/DDBJ databases">
        <title>Whole genome sequencing of Methanotrichaceae archaeon M04Ac.</title>
        <authorList>
            <person name="Khomyakova M.A."/>
            <person name="Merkel A.Y."/>
            <person name="Slobodkin A.I."/>
        </authorList>
    </citation>
    <scope>NUCLEOTIDE SEQUENCE [LARGE SCALE GENOMIC DNA]</scope>
    <source>
        <strain evidence="3 4">M04Ac</strain>
    </source>
</reference>
<evidence type="ECO:0000256" key="1">
    <source>
        <dbReference type="SAM" id="MobiDB-lite"/>
    </source>
</evidence>
<feature type="transmembrane region" description="Helical" evidence="2">
    <location>
        <begin position="451"/>
        <end position="474"/>
    </location>
</feature>
<proteinExistence type="predicted"/>
<dbReference type="EMBL" id="JARFPL010000009">
    <property type="protein sequence ID" value="MDF0592737.1"/>
    <property type="molecule type" value="Genomic_DNA"/>
</dbReference>
<sequence length="480" mass="54021">MKRLAACIIIILLLLPLAAQAQGVSPSPPKSTPSSSGGSSGGESSSSSGGRRVVQLDLDSMVGNMEKWKQDDPTKFEYLKKLLHIPFVPPKEYAPPTVLIWYPLGKGEITRNDKMDIYAWVKNDNPIEVRSDVYLWLEAKGPGEEEFTRIGSQRVILANEYSEKTNATTRDWSSITPFVDSKEVGNATFRIWFNDMHNTYYTDAMYAKPYQQDDYYSVLRLDLVNSPPKVDEDSIRVNPFRARYNDPIRYEARFVDTDGDAISVTLHILDDQEKELWNGTQIVRSGTNVSFIASEYGFFGEGEAGKNFTYFYTFGDGLNSNRTAIHSGPCLLPSPKIFVSDPDASPADENRHWWQNYRFSLKVKNPEVNNLRIDLYTSTPSHPNRRQDTVVINASEEVQDVLFDLAPFDVSDAGQSFSYHFRYSATDQNSREETGAISGGAINPKIVKYPIYSAVTVANILAVLLAALIGGIMIERRFYR</sequence>
<keyword evidence="2" id="KW-0812">Transmembrane</keyword>
<comment type="caution">
    <text evidence="3">The sequence shown here is derived from an EMBL/GenBank/DDBJ whole genome shotgun (WGS) entry which is preliminary data.</text>
</comment>
<gene>
    <name evidence="3" type="ORF">P0O24_03975</name>
</gene>
<feature type="compositionally biased region" description="Low complexity" evidence="1">
    <location>
        <begin position="32"/>
        <end position="50"/>
    </location>
</feature>
<organism evidence="3 4">
    <name type="scientific">Candidatus Methanocrinis alkalitolerans</name>
    <dbReference type="NCBI Taxonomy" id="3033395"/>
    <lineage>
        <taxon>Archaea</taxon>
        <taxon>Methanobacteriati</taxon>
        <taxon>Methanobacteriota</taxon>
        <taxon>Stenosarchaea group</taxon>
        <taxon>Methanomicrobia</taxon>
        <taxon>Methanotrichales</taxon>
        <taxon>Methanotrichaceae</taxon>
        <taxon>Methanocrinis</taxon>
    </lineage>
</organism>
<dbReference type="Proteomes" id="UP001215956">
    <property type="component" value="Unassembled WGS sequence"/>
</dbReference>
<keyword evidence="4" id="KW-1185">Reference proteome</keyword>
<evidence type="ECO:0000256" key="2">
    <source>
        <dbReference type="SAM" id="Phobius"/>
    </source>
</evidence>
<name>A0ABT5XDW9_9EURY</name>
<protein>
    <submittedName>
        <fullName evidence="3">Uncharacterized protein</fullName>
    </submittedName>
</protein>
<evidence type="ECO:0000313" key="4">
    <source>
        <dbReference type="Proteomes" id="UP001215956"/>
    </source>
</evidence>
<keyword evidence="2" id="KW-1133">Transmembrane helix</keyword>
<evidence type="ECO:0000313" key="3">
    <source>
        <dbReference type="EMBL" id="MDF0592737.1"/>
    </source>
</evidence>
<keyword evidence="2" id="KW-0472">Membrane</keyword>
<dbReference type="RefSeq" id="WP_316968444.1">
    <property type="nucleotide sequence ID" value="NZ_JARFPL010000009.1"/>
</dbReference>
<accession>A0ABT5XDW9</accession>